<protein>
    <submittedName>
        <fullName evidence="1">Uncharacterized protein</fullName>
    </submittedName>
</protein>
<name>A0A2P2K6A5_RHIMU</name>
<evidence type="ECO:0000313" key="1">
    <source>
        <dbReference type="EMBL" id="MBX01203.1"/>
    </source>
</evidence>
<accession>A0A2P2K6A5</accession>
<dbReference type="AlphaFoldDB" id="A0A2P2K6A5"/>
<proteinExistence type="predicted"/>
<sequence>MLSTFWQILFDVPTSKILFCMQTTRRCRGGLYHQRFGLLENGGIIAAIIREIGMEFQETGNSIVGGMFNSVAYPTHSHSLAPQLSDYSLRELR</sequence>
<dbReference type="EMBL" id="GGEC01020719">
    <property type="protein sequence ID" value="MBX01203.1"/>
    <property type="molecule type" value="Transcribed_RNA"/>
</dbReference>
<organism evidence="1">
    <name type="scientific">Rhizophora mucronata</name>
    <name type="common">Asiatic mangrove</name>
    <dbReference type="NCBI Taxonomy" id="61149"/>
    <lineage>
        <taxon>Eukaryota</taxon>
        <taxon>Viridiplantae</taxon>
        <taxon>Streptophyta</taxon>
        <taxon>Embryophyta</taxon>
        <taxon>Tracheophyta</taxon>
        <taxon>Spermatophyta</taxon>
        <taxon>Magnoliopsida</taxon>
        <taxon>eudicotyledons</taxon>
        <taxon>Gunneridae</taxon>
        <taxon>Pentapetalae</taxon>
        <taxon>rosids</taxon>
        <taxon>fabids</taxon>
        <taxon>Malpighiales</taxon>
        <taxon>Rhizophoraceae</taxon>
        <taxon>Rhizophora</taxon>
    </lineage>
</organism>
<reference evidence="1" key="1">
    <citation type="submission" date="2018-02" db="EMBL/GenBank/DDBJ databases">
        <title>Rhizophora mucronata_Transcriptome.</title>
        <authorList>
            <person name="Meera S.P."/>
            <person name="Sreeshan A."/>
            <person name="Augustine A."/>
        </authorList>
    </citation>
    <scope>NUCLEOTIDE SEQUENCE</scope>
    <source>
        <tissue evidence="1">Leaf</tissue>
    </source>
</reference>